<dbReference type="GO" id="GO:0005576">
    <property type="term" value="C:extracellular region"/>
    <property type="evidence" value="ECO:0007669"/>
    <property type="project" value="InterPro"/>
</dbReference>
<proteinExistence type="predicted"/>
<dbReference type="PROSITE" id="PS51164">
    <property type="entry name" value="CBM1_2"/>
    <property type="match status" value="1"/>
</dbReference>
<keyword evidence="6" id="KW-1185">Reference proteome</keyword>
<dbReference type="SUPFAM" id="SSF57180">
    <property type="entry name" value="Cellulose-binding domain"/>
    <property type="match status" value="1"/>
</dbReference>
<dbReference type="AlphaFoldDB" id="R7SJN7"/>
<dbReference type="Pfam" id="PF00734">
    <property type="entry name" value="CBM_1"/>
    <property type="match status" value="1"/>
</dbReference>
<evidence type="ECO:0000313" key="6">
    <source>
        <dbReference type="Proteomes" id="UP000053630"/>
    </source>
</evidence>
<dbReference type="KEGG" id="fme:FOMMEDRAFT_98013"/>
<protein>
    <submittedName>
        <fullName evidence="5">Carbohydrate-binding module family 1 protein</fullName>
    </submittedName>
</protein>
<evidence type="ECO:0000313" key="5">
    <source>
        <dbReference type="EMBL" id="EJC97799.1"/>
    </source>
</evidence>
<name>R7SJN7_FOMME</name>
<dbReference type="EMBL" id="JH717985">
    <property type="protein sequence ID" value="EJC97799.1"/>
    <property type="molecule type" value="Genomic_DNA"/>
</dbReference>
<evidence type="ECO:0000256" key="3">
    <source>
        <dbReference type="SAM" id="SignalP"/>
    </source>
</evidence>
<dbReference type="GO" id="GO:0005975">
    <property type="term" value="P:carbohydrate metabolic process"/>
    <property type="evidence" value="ECO:0007669"/>
    <property type="project" value="InterPro"/>
</dbReference>
<dbReference type="InterPro" id="IPR035971">
    <property type="entry name" value="CBD_sf"/>
</dbReference>
<dbReference type="PROSITE" id="PS00562">
    <property type="entry name" value="CBM1_1"/>
    <property type="match status" value="1"/>
</dbReference>
<dbReference type="eggNOG" id="ENOG502S1FJ">
    <property type="taxonomic scope" value="Eukaryota"/>
</dbReference>
<gene>
    <name evidence="5" type="ORF">FOMMEDRAFT_98013</name>
</gene>
<dbReference type="RefSeq" id="XP_007272014.1">
    <property type="nucleotide sequence ID" value="XM_007271952.1"/>
</dbReference>
<sequence length="248" mass="25150">MIGKLAFASALISGAMAQATAPQWGQCGGQGWTGPTACPSGWVCTVSNQYYSQCLQGTAPAPTSTPASPPASSSAPGGGSATSSIPSGTATAGSAGATLLPGNLWVRAVEEPNFHTYLQSAVSGQPGLAVFGSYTSAAQFQLNDGQVEQQLADGSVLYLNVNTTTASTATYLPTYFATTQETTGTWAFQGDGLTWTAPGIPRQNNGAFLACGTGVPSVNVNLGPYDYMTPAGCADETLNYYNGATAVD</sequence>
<dbReference type="SMART" id="SM00236">
    <property type="entry name" value="fCBD"/>
    <property type="match status" value="1"/>
</dbReference>
<accession>R7SJN7</accession>
<dbReference type="GO" id="GO:0030248">
    <property type="term" value="F:cellulose binding"/>
    <property type="evidence" value="ECO:0007669"/>
    <property type="project" value="InterPro"/>
</dbReference>
<feature type="region of interest" description="Disordered" evidence="2">
    <location>
        <begin position="59"/>
        <end position="88"/>
    </location>
</feature>
<evidence type="ECO:0000256" key="2">
    <source>
        <dbReference type="SAM" id="MobiDB-lite"/>
    </source>
</evidence>
<organism evidence="5 6">
    <name type="scientific">Fomitiporia mediterranea (strain MF3/22)</name>
    <name type="common">Grapevine white-rot fungus</name>
    <dbReference type="NCBI Taxonomy" id="694068"/>
    <lineage>
        <taxon>Eukaryota</taxon>
        <taxon>Fungi</taxon>
        <taxon>Dikarya</taxon>
        <taxon>Basidiomycota</taxon>
        <taxon>Agaricomycotina</taxon>
        <taxon>Agaricomycetes</taxon>
        <taxon>Hymenochaetales</taxon>
        <taxon>Hymenochaetaceae</taxon>
        <taxon>Fomitiporia</taxon>
    </lineage>
</organism>
<keyword evidence="1 3" id="KW-0732">Signal</keyword>
<dbReference type="OMA" id="AWYVCTG"/>
<feature type="domain" description="CBM1" evidence="4">
    <location>
        <begin position="19"/>
        <end position="55"/>
    </location>
</feature>
<feature type="chain" id="PRO_5004444846" evidence="3">
    <location>
        <begin position="18"/>
        <end position="248"/>
    </location>
</feature>
<dbReference type="GeneID" id="18680980"/>
<dbReference type="Proteomes" id="UP000053630">
    <property type="component" value="Unassembled WGS sequence"/>
</dbReference>
<evidence type="ECO:0000256" key="1">
    <source>
        <dbReference type="ARBA" id="ARBA00022729"/>
    </source>
</evidence>
<evidence type="ECO:0000259" key="4">
    <source>
        <dbReference type="PROSITE" id="PS51164"/>
    </source>
</evidence>
<feature type="signal peptide" evidence="3">
    <location>
        <begin position="1"/>
        <end position="17"/>
    </location>
</feature>
<reference evidence="6" key="1">
    <citation type="journal article" date="2012" name="Science">
        <title>The Paleozoic origin of enzymatic lignin decomposition reconstructed from 31 fungal genomes.</title>
        <authorList>
            <person name="Floudas D."/>
            <person name="Binder M."/>
            <person name="Riley R."/>
            <person name="Barry K."/>
            <person name="Blanchette R.A."/>
            <person name="Henrissat B."/>
            <person name="Martinez A.T."/>
            <person name="Otillar R."/>
            <person name="Spatafora J.W."/>
            <person name="Yadav J.S."/>
            <person name="Aerts A."/>
            <person name="Benoit I."/>
            <person name="Boyd A."/>
            <person name="Carlson A."/>
            <person name="Copeland A."/>
            <person name="Coutinho P.M."/>
            <person name="de Vries R.P."/>
            <person name="Ferreira P."/>
            <person name="Findley K."/>
            <person name="Foster B."/>
            <person name="Gaskell J."/>
            <person name="Glotzer D."/>
            <person name="Gorecki P."/>
            <person name="Heitman J."/>
            <person name="Hesse C."/>
            <person name="Hori C."/>
            <person name="Igarashi K."/>
            <person name="Jurgens J.A."/>
            <person name="Kallen N."/>
            <person name="Kersten P."/>
            <person name="Kohler A."/>
            <person name="Kuees U."/>
            <person name="Kumar T.K.A."/>
            <person name="Kuo A."/>
            <person name="LaButti K."/>
            <person name="Larrondo L.F."/>
            <person name="Lindquist E."/>
            <person name="Ling A."/>
            <person name="Lombard V."/>
            <person name="Lucas S."/>
            <person name="Lundell T."/>
            <person name="Martin R."/>
            <person name="McLaughlin D.J."/>
            <person name="Morgenstern I."/>
            <person name="Morin E."/>
            <person name="Murat C."/>
            <person name="Nagy L.G."/>
            <person name="Nolan M."/>
            <person name="Ohm R.A."/>
            <person name="Patyshakuliyeva A."/>
            <person name="Rokas A."/>
            <person name="Ruiz-Duenas F.J."/>
            <person name="Sabat G."/>
            <person name="Salamov A."/>
            <person name="Samejima M."/>
            <person name="Schmutz J."/>
            <person name="Slot J.C."/>
            <person name="St John F."/>
            <person name="Stenlid J."/>
            <person name="Sun H."/>
            <person name="Sun S."/>
            <person name="Syed K."/>
            <person name="Tsang A."/>
            <person name="Wiebenga A."/>
            <person name="Young D."/>
            <person name="Pisabarro A."/>
            <person name="Eastwood D.C."/>
            <person name="Martin F."/>
            <person name="Cullen D."/>
            <person name="Grigoriev I.V."/>
            <person name="Hibbett D.S."/>
        </authorList>
    </citation>
    <scope>NUCLEOTIDE SEQUENCE [LARGE SCALE GENOMIC DNA]</scope>
    <source>
        <strain evidence="6">MF3/22</strain>
    </source>
</reference>
<dbReference type="InterPro" id="IPR000254">
    <property type="entry name" value="CBD"/>
</dbReference>
<dbReference type="OrthoDB" id="2119228at2759"/>